<feature type="transmembrane region" description="Helical" evidence="1">
    <location>
        <begin position="118"/>
        <end position="139"/>
    </location>
</feature>
<organism evidence="2 3">
    <name type="scientific">Corynebacterium sphenisci DSM 44792</name>
    <dbReference type="NCBI Taxonomy" id="1437874"/>
    <lineage>
        <taxon>Bacteria</taxon>
        <taxon>Bacillati</taxon>
        <taxon>Actinomycetota</taxon>
        <taxon>Actinomycetes</taxon>
        <taxon>Mycobacteriales</taxon>
        <taxon>Corynebacteriaceae</taxon>
        <taxon>Corynebacterium</taxon>
    </lineage>
</organism>
<sequence length="144" mass="15375">MAAAGEAAQVIEGLVTMAIGMAAVAAAIGWALLRRRREARRFTAVGRVTGAVGRPEDDLRAMVISFTDRDGRTRTWTDPLYTAFALDRVGEEIEISVDPPAADGPGRVRVPRQSDTGFVLNVLLGVAGVAFFTAGMFIFSEATF</sequence>
<keyword evidence="1" id="KW-0472">Membrane</keyword>
<gene>
    <name evidence="2" type="ORF">CSPHI_08795</name>
</gene>
<protein>
    <recommendedName>
        <fullName evidence="4">DUF3592 domain-containing protein</fullName>
    </recommendedName>
</protein>
<dbReference type="EMBL" id="CP009248">
    <property type="protein sequence ID" value="APT91102.1"/>
    <property type="molecule type" value="Genomic_DNA"/>
</dbReference>
<name>A0A1L7CZ53_9CORY</name>
<reference evidence="2 3" key="1">
    <citation type="submission" date="2014-08" db="EMBL/GenBank/DDBJ databases">
        <title>Complete genome sequence of Corynebacterium sphenisci CECT 5990(T) (=DSM 44792(T)), isolated from healthy wild penguins.</title>
        <authorList>
            <person name="Ruckert C."/>
            <person name="Albersmeier A."/>
            <person name="Winkler A."/>
            <person name="Kalinowski J."/>
        </authorList>
    </citation>
    <scope>NUCLEOTIDE SEQUENCE [LARGE SCALE GENOMIC DNA]</scope>
    <source>
        <strain evidence="2 3">DSM 44792</strain>
    </source>
</reference>
<dbReference type="Proteomes" id="UP000185469">
    <property type="component" value="Chromosome"/>
</dbReference>
<accession>A0A1L7CZ53</accession>
<keyword evidence="1" id="KW-0812">Transmembrane</keyword>
<keyword evidence="1" id="KW-1133">Transmembrane helix</keyword>
<dbReference type="AlphaFoldDB" id="A0A1L7CZ53"/>
<evidence type="ECO:0000313" key="2">
    <source>
        <dbReference type="EMBL" id="APT91102.1"/>
    </source>
</evidence>
<keyword evidence="3" id="KW-1185">Reference proteome</keyword>
<dbReference type="KEGG" id="csph:CSPHI_08795"/>
<proteinExistence type="predicted"/>
<evidence type="ECO:0008006" key="4">
    <source>
        <dbReference type="Google" id="ProtNLM"/>
    </source>
</evidence>
<evidence type="ECO:0000256" key="1">
    <source>
        <dbReference type="SAM" id="Phobius"/>
    </source>
</evidence>
<feature type="transmembrane region" description="Helical" evidence="1">
    <location>
        <begin position="14"/>
        <end position="33"/>
    </location>
</feature>
<evidence type="ECO:0000313" key="3">
    <source>
        <dbReference type="Proteomes" id="UP000185469"/>
    </source>
</evidence>